<dbReference type="GO" id="GO:0009331">
    <property type="term" value="C:glycerol-3-phosphate dehydrogenase (FAD) complex"/>
    <property type="evidence" value="ECO:0007669"/>
    <property type="project" value="UniProtKB-UniRule"/>
</dbReference>
<evidence type="ECO:0000259" key="7">
    <source>
        <dbReference type="Pfam" id="PF01266"/>
    </source>
</evidence>
<dbReference type="AlphaFoldDB" id="A0A917T0G8"/>
<evidence type="ECO:0000259" key="8">
    <source>
        <dbReference type="Pfam" id="PF16901"/>
    </source>
</evidence>
<evidence type="ECO:0000256" key="1">
    <source>
        <dbReference type="ARBA" id="ARBA00001974"/>
    </source>
</evidence>
<dbReference type="Gene3D" id="3.50.50.60">
    <property type="entry name" value="FAD/NAD(P)-binding domain"/>
    <property type="match status" value="1"/>
</dbReference>
<dbReference type="RefSeq" id="WP_028287376.1">
    <property type="nucleotide sequence ID" value="NZ_BMLF01000002.1"/>
</dbReference>
<dbReference type="InterPro" id="IPR036188">
    <property type="entry name" value="FAD/NAD-bd_sf"/>
</dbReference>
<feature type="domain" description="Alpha-glycerophosphate oxidase C-terminal" evidence="8">
    <location>
        <begin position="404"/>
        <end position="512"/>
    </location>
</feature>
<dbReference type="Proteomes" id="UP000649829">
    <property type="component" value="Unassembled WGS sequence"/>
</dbReference>
<dbReference type="Gene3D" id="3.30.9.10">
    <property type="entry name" value="D-Amino Acid Oxidase, subunit A, domain 2"/>
    <property type="match status" value="1"/>
</dbReference>
<evidence type="ECO:0000256" key="5">
    <source>
        <dbReference type="ARBA" id="ARBA00023002"/>
    </source>
</evidence>
<reference evidence="9" key="1">
    <citation type="journal article" date="2014" name="Int. J. Syst. Evol. Microbiol.">
        <title>Complete genome sequence of Corynebacterium casei LMG S-19264T (=DSM 44701T), isolated from a smear-ripened cheese.</title>
        <authorList>
            <consortium name="US DOE Joint Genome Institute (JGI-PGF)"/>
            <person name="Walter F."/>
            <person name="Albersmeier A."/>
            <person name="Kalinowski J."/>
            <person name="Ruckert C."/>
        </authorList>
    </citation>
    <scope>NUCLEOTIDE SEQUENCE</scope>
    <source>
        <strain evidence="9">CGMCC 1.6293</strain>
    </source>
</reference>
<comment type="caution">
    <text evidence="9">The sequence shown here is derived from an EMBL/GenBank/DDBJ whole genome shotgun (WGS) entry which is preliminary data.</text>
</comment>
<dbReference type="GO" id="GO:0046168">
    <property type="term" value="P:glycerol-3-phosphate catabolic process"/>
    <property type="evidence" value="ECO:0007669"/>
    <property type="project" value="TreeGrafter"/>
</dbReference>
<evidence type="ECO:0000256" key="2">
    <source>
        <dbReference type="ARBA" id="ARBA00007330"/>
    </source>
</evidence>
<dbReference type="GO" id="GO:0004368">
    <property type="term" value="F:glycerol-3-phosphate dehydrogenase (quinone) activity"/>
    <property type="evidence" value="ECO:0007669"/>
    <property type="project" value="UniProtKB-EC"/>
</dbReference>
<accession>A0A917T0G8</accession>
<keyword evidence="5 6" id="KW-0560">Oxidoreductase</keyword>
<comment type="catalytic activity">
    <reaction evidence="6">
        <text>a quinone + sn-glycerol 3-phosphate = dihydroxyacetone phosphate + a quinol</text>
        <dbReference type="Rhea" id="RHEA:18977"/>
        <dbReference type="ChEBI" id="CHEBI:24646"/>
        <dbReference type="ChEBI" id="CHEBI:57597"/>
        <dbReference type="ChEBI" id="CHEBI:57642"/>
        <dbReference type="ChEBI" id="CHEBI:132124"/>
        <dbReference type="EC" id="1.1.5.3"/>
    </reaction>
</comment>
<dbReference type="PANTHER" id="PTHR11985">
    <property type="entry name" value="GLYCEROL-3-PHOSPHATE DEHYDROGENASE"/>
    <property type="match status" value="1"/>
</dbReference>
<dbReference type="Gene3D" id="1.10.8.870">
    <property type="entry name" value="Alpha-glycerophosphate oxidase, cap domain"/>
    <property type="match status" value="1"/>
</dbReference>
<dbReference type="InterPro" id="IPR006076">
    <property type="entry name" value="FAD-dep_OxRdtase"/>
</dbReference>
<proteinExistence type="inferred from homology"/>
<dbReference type="PRINTS" id="PR01001">
    <property type="entry name" value="FADG3PDH"/>
</dbReference>
<dbReference type="InterPro" id="IPR031656">
    <property type="entry name" value="DAO_C"/>
</dbReference>
<name>A0A917T0G8_9RHOB</name>
<dbReference type="Pfam" id="PF01266">
    <property type="entry name" value="DAO"/>
    <property type="match status" value="1"/>
</dbReference>
<dbReference type="Gene3D" id="6.10.250.1890">
    <property type="match status" value="1"/>
</dbReference>
<comment type="cofactor">
    <cofactor evidence="1 6">
        <name>FAD</name>
        <dbReference type="ChEBI" id="CHEBI:57692"/>
    </cofactor>
</comment>
<evidence type="ECO:0000256" key="6">
    <source>
        <dbReference type="RuleBase" id="RU361217"/>
    </source>
</evidence>
<dbReference type="EC" id="1.1.5.3" evidence="6"/>
<dbReference type="NCBIfam" id="NF008899">
    <property type="entry name" value="PRK12266.1"/>
    <property type="match status" value="1"/>
</dbReference>
<evidence type="ECO:0000313" key="9">
    <source>
        <dbReference type="EMBL" id="GGM04650.1"/>
    </source>
</evidence>
<evidence type="ECO:0000313" key="10">
    <source>
        <dbReference type="Proteomes" id="UP000649829"/>
    </source>
</evidence>
<dbReference type="EMBL" id="BMLF01000002">
    <property type="protein sequence ID" value="GGM04650.1"/>
    <property type="molecule type" value="Genomic_DNA"/>
</dbReference>
<dbReference type="SUPFAM" id="SSF51905">
    <property type="entry name" value="FAD/NAD(P)-binding domain"/>
    <property type="match status" value="1"/>
</dbReference>
<dbReference type="InterPro" id="IPR000447">
    <property type="entry name" value="G3P_DH_FAD-dep"/>
</dbReference>
<sequence>MGESVDLFIIGGGINGCGIARDAAGRGLSVALAEMGDLGSGASGNTTKLVHGGLRYIERLQFRRLREAMAERDILLRMAPHAVRPLRVVLPYDPDLRLEADTPAARLLSVLLPWSGGRRPAWAISLALALYGPRGPKLLPPKADLDLRGTAEGLPLQERFAQGWEVSDAVVDDARLVMLNARDAAQRGARILTRRLVTSARRDGDHWAVVVEDLQGKQSEYIARALVNAAGPWAGKVQASAEGVVETVAPGLVRGSHAVVPALFGHDKGYYLQAKDGRYIFALPFGRNHTLIGTTYVAHPDADAPAVGTKNEQGYMLEFVSRYFRRPVRAEDVVWSFTGVRSAPLDDADSATRADRNCVLDMDDIDGPPMLSLYSGRLTMYRKQAEEAMDLLAPHFETILPAWTGTVPLPGGDMAAGGLGPLAVRLATDYGFLGREWAQRLVQAYGTEARHMLGDARSAEDLGRDFGATLTEREVVWMIEKEFAQTAEDVLWRRSKLGLELEKHQVAALEAFIADHLRAE</sequence>
<feature type="domain" description="FAD dependent oxidoreductase" evidence="7">
    <location>
        <begin position="6"/>
        <end position="350"/>
    </location>
</feature>
<reference evidence="9" key="2">
    <citation type="submission" date="2020-09" db="EMBL/GenBank/DDBJ databases">
        <authorList>
            <person name="Sun Q."/>
            <person name="Zhou Y."/>
        </authorList>
    </citation>
    <scope>NUCLEOTIDE SEQUENCE</scope>
    <source>
        <strain evidence="9">CGMCC 1.6293</strain>
    </source>
</reference>
<dbReference type="Pfam" id="PF16901">
    <property type="entry name" value="DAO_C"/>
    <property type="match status" value="1"/>
</dbReference>
<gene>
    <name evidence="9" type="primary">glpD</name>
    <name evidence="9" type="ORF">GCM10011534_28000</name>
</gene>
<evidence type="ECO:0000256" key="3">
    <source>
        <dbReference type="ARBA" id="ARBA00022630"/>
    </source>
</evidence>
<dbReference type="PANTHER" id="PTHR11985:SF15">
    <property type="entry name" value="GLYCEROL-3-PHOSPHATE DEHYDROGENASE, MITOCHONDRIAL"/>
    <property type="match status" value="1"/>
</dbReference>
<evidence type="ECO:0000256" key="4">
    <source>
        <dbReference type="ARBA" id="ARBA00022827"/>
    </source>
</evidence>
<dbReference type="PROSITE" id="PS00977">
    <property type="entry name" value="FAD_G3PDH_1"/>
    <property type="match status" value="1"/>
</dbReference>
<dbReference type="InterPro" id="IPR038299">
    <property type="entry name" value="DAO_C_sf"/>
</dbReference>
<keyword evidence="3 6" id="KW-0285">Flavoprotein</keyword>
<comment type="similarity">
    <text evidence="2 6">Belongs to the FAD-dependent glycerol-3-phosphate dehydrogenase family.</text>
</comment>
<protein>
    <recommendedName>
        <fullName evidence="6">Glycerol-3-phosphate dehydrogenase</fullName>
        <ecNumber evidence="6">1.1.5.3</ecNumber>
    </recommendedName>
</protein>
<organism evidence="9 10">
    <name type="scientific">Pseudooceanicola nanhaiensis</name>
    <dbReference type="NCBI Taxonomy" id="375761"/>
    <lineage>
        <taxon>Bacteria</taxon>
        <taxon>Pseudomonadati</taxon>
        <taxon>Pseudomonadota</taxon>
        <taxon>Alphaproteobacteria</taxon>
        <taxon>Rhodobacterales</taxon>
        <taxon>Paracoccaceae</taxon>
        <taxon>Pseudooceanicola</taxon>
    </lineage>
</organism>
<keyword evidence="4" id="KW-0274">FAD</keyword>
<keyword evidence="10" id="KW-1185">Reference proteome</keyword>
<dbReference type="NCBIfam" id="NF009906">
    <property type="entry name" value="PRK13369.1"/>
    <property type="match status" value="1"/>
</dbReference>